<feature type="region of interest" description="Disordered" evidence="9">
    <location>
        <begin position="42"/>
        <end position="76"/>
    </location>
</feature>
<evidence type="ECO:0000256" key="8">
    <source>
        <dbReference type="ARBA" id="ARBA00023136"/>
    </source>
</evidence>
<keyword evidence="3" id="KW-0813">Transport</keyword>
<dbReference type="Proteomes" id="UP000291116">
    <property type="component" value="Unassembled WGS sequence"/>
</dbReference>
<dbReference type="GO" id="GO:0015031">
    <property type="term" value="P:protein transport"/>
    <property type="evidence" value="ECO:0007669"/>
    <property type="project" value="UniProtKB-KW"/>
</dbReference>
<feature type="domain" description="T-SNARE coiled-coil homology" evidence="11">
    <location>
        <begin position="350"/>
        <end position="412"/>
    </location>
</feature>
<keyword evidence="4 10" id="KW-0812">Transmembrane</keyword>
<dbReference type="CDD" id="cd15844">
    <property type="entry name" value="SNARE_syntaxin5"/>
    <property type="match status" value="1"/>
</dbReference>
<organism evidence="12 13">
    <name type="scientific">Pseudo-nitzschia multistriata</name>
    <dbReference type="NCBI Taxonomy" id="183589"/>
    <lineage>
        <taxon>Eukaryota</taxon>
        <taxon>Sar</taxon>
        <taxon>Stramenopiles</taxon>
        <taxon>Ochrophyta</taxon>
        <taxon>Bacillariophyta</taxon>
        <taxon>Bacillariophyceae</taxon>
        <taxon>Bacillariophycidae</taxon>
        <taxon>Bacillariales</taxon>
        <taxon>Bacillariaceae</taxon>
        <taxon>Pseudo-nitzschia</taxon>
    </lineage>
</organism>
<dbReference type="GO" id="GO:0031201">
    <property type="term" value="C:SNARE complex"/>
    <property type="evidence" value="ECO:0007669"/>
    <property type="project" value="TreeGrafter"/>
</dbReference>
<feature type="compositionally biased region" description="Polar residues" evidence="9">
    <location>
        <begin position="261"/>
        <end position="278"/>
    </location>
</feature>
<evidence type="ECO:0000313" key="13">
    <source>
        <dbReference type="Proteomes" id="UP000291116"/>
    </source>
</evidence>
<feature type="region of interest" description="Disordered" evidence="9">
    <location>
        <begin position="228"/>
        <end position="280"/>
    </location>
</feature>
<dbReference type="InterPro" id="IPR010989">
    <property type="entry name" value="SNARE"/>
</dbReference>
<keyword evidence="5" id="KW-0653">Protein transport</keyword>
<evidence type="ECO:0000256" key="9">
    <source>
        <dbReference type="SAM" id="MobiDB-lite"/>
    </source>
</evidence>
<dbReference type="GO" id="GO:0005783">
    <property type="term" value="C:endoplasmic reticulum"/>
    <property type="evidence" value="ECO:0007669"/>
    <property type="project" value="TreeGrafter"/>
</dbReference>
<feature type="compositionally biased region" description="Polar residues" evidence="9">
    <location>
        <begin position="192"/>
        <end position="206"/>
    </location>
</feature>
<dbReference type="SMART" id="SM00397">
    <property type="entry name" value="t_SNARE"/>
    <property type="match status" value="1"/>
</dbReference>
<keyword evidence="13" id="KW-1185">Reference proteome</keyword>
<feature type="compositionally biased region" description="Basic and acidic residues" evidence="9">
    <location>
        <begin position="241"/>
        <end position="252"/>
    </location>
</feature>
<sequence length="443" mass="48815">MEALTTSRGSCGSFNHAVSRSSELLSCAKTAWKLREREQLRLDQQKGNLGTGGPPPPPPRNNPNLRLASSEGPPPTSLAVLDDGFTLLRAMDYGTKKLQALVRRRGHTNDPTHEIASLVKQLEQDLKELTSYCKQLLMIRRRKQEQRHWELVVEWFQQVASRNSGQLHECLKLRGEILAEQAQKHRKLVESSGGNKSKTSVPSNGVNHGAASVAPSMSATATPLFDSTLFTSPKGSQNTLGKDEDGKSDSLRQRNKRQPNSRKTPSAALNGSSSNYYRGNTPVGPTSGGYGAVYGGVSAGGYAGYGGGGYGSSGMRQRRGGTSYSSLTIPAEEQEEEQKVHSQIQMRERKRQTQQRLDEARQAESTLSEVSKLYSKMSTLITQQGETLEKIEDDVECALVDVTAGQEELTKLYAIKKGNRPLIIKTFLILNFLIVFMRAYRDR</sequence>
<evidence type="ECO:0000313" key="12">
    <source>
        <dbReference type="EMBL" id="VEU36359.1"/>
    </source>
</evidence>
<dbReference type="AlphaFoldDB" id="A0A448Z325"/>
<keyword evidence="8 10" id="KW-0472">Membrane</keyword>
<proteinExistence type="inferred from homology"/>
<protein>
    <recommendedName>
        <fullName evidence="11">t-SNARE coiled-coil homology domain-containing protein</fullName>
    </recommendedName>
</protein>
<accession>A0A448Z325</accession>
<name>A0A448Z325_9STRA</name>
<evidence type="ECO:0000256" key="5">
    <source>
        <dbReference type="ARBA" id="ARBA00022927"/>
    </source>
</evidence>
<evidence type="ECO:0000256" key="10">
    <source>
        <dbReference type="SAM" id="Phobius"/>
    </source>
</evidence>
<dbReference type="PANTHER" id="PTHR15959">
    <property type="entry name" value="SYNTAXIN-18"/>
    <property type="match status" value="1"/>
</dbReference>
<dbReference type="EMBL" id="CAACVS010000086">
    <property type="protein sequence ID" value="VEU36359.1"/>
    <property type="molecule type" value="Genomic_DNA"/>
</dbReference>
<evidence type="ECO:0000256" key="3">
    <source>
        <dbReference type="ARBA" id="ARBA00022448"/>
    </source>
</evidence>
<feature type="region of interest" description="Disordered" evidence="9">
    <location>
        <begin position="184"/>
        <end position="211"/>
    </location>
</feature>
<keyword evidence="6 10" id="KW-1133">Transmembrane helix</keyword>
<comment type="similarity">
    <text evidence="2">Belongs to the syntaxin family.</text>
</comment>
<dbReference type="InterPro" id="IPR000727">
    <property type="entry name" value="T_SNARE_dom"/>
</dbReference>
<gene>
    <name evidence="12" type="ORF">PSNMU_V1.4_AUG-EV-PASAV3_0031140</name>
</gene>
<dbReference type="GO" id="GO:0006890">
    <property type="term" value="P:retrograde vesicle-mediated transport, Golgi to endoplasmic reticulum"/>
    <property type="evidence" value="ECO:0007669"/>
    <property type="project" value="TreeGrafter"/>
</dbReference>
<dbReference type="Gene3D" id="1.20.5.110">
    <property type="match status" value="1"/>
</dbReference>
<evidence type="ECO:0000256" key="7">
    <source>
        <dbReference type="ARBA" id="ARBA00023054"/>
    </source>
</evidence>
<reference evidence="12 13" key="1">
    <citation type="submission" date="2019-01" db="EMBL/GenBank/DDBJ databases">
        <authorList>
            <person name="Ferrante I. M."/>
        </authorList>
    </citation>
    <scope>NUCLEOTIDE SEQUENCE [LARGE SCALE GENOMIC DNA]</scope>
    <source>
        <strain evidence="12 13">B856</strain>
    </source>
</reference>
<dbReference type="SUPFAM" id="SSF47661">
    <property type="entry name" value="t-snare proteins"/>
    <property type="match status" value="1"/>
</dbReference>
<feature type="transmembrane region" description="Helical" evidence="10">
    <location>
        <begin position="422"/>
        <end position="440"/>
    </location>
</feature>
<evidence type="ECO:0000256" key="2">
    <source>
        <dbReference type="ARBA" id="ARBA00009063"/>
    </source>
</evidence>
<dbReference type="PANTHER" id="PTHR15959:SF0">
    <property type="entry name" value="SYNTAXIN-18"/>
    <property type="match status" value="1"/>
</dbReference>
<evidence type="ECO:0000256" key="1">
    <source>
        <dbReference type="ARBA" id="ARBA00004211"/>
    </source>
</evidence>
<keyword evidence="7" id="KW-0175">Coiled coil</keyword>
<evidence type="ECO:0000259" key="11">
    <source>
        <dbReference type="PROSITE" id="PS50192"/>
    </source>
</evidence>
<feature type="compositionally biased region" description="Polar residues" evidence="9">
    <location>
        <begin position="228"/>
        <end position="240"/>
    </location>
</feature>
<dbReference type="OrthoDB" id="421009at2759"/>
<evidence type="ECO:0000256" key="4">
    <source>
        <dbReference type="ARBA" id="ARBA00022692"/>
    </source>
</evidence>
<comment type="subcellular location">
    <subcellularLocation>
        <location evidence="1">Membrane</location>
        <topology evidence="1">Single-pass type IV membrane protein</topology>
    </subcellularLocation>
</comment>
<dbReference type="PROSITE" id="PS50192">
    <property type="entry name" value="T_SNARE"/>
    <property type="match status" value="1"/>
</dbReference>
<evidence type="ECO:0000256" key="6">
    <source>
        <dbReference type="ARBA" id="ARBA00022989"/>
    </source>
</evidence>